<name>A0A1I3NBA6_9ACTN</name>
<dbReference type="EMBL" id="FOQY01000006">
    <property type="protein sequence ID" value="SFJ06502.1"/>
    <property type="molecule type" value="Genomic_DNA"/>
</dbReference>
<dbReference type="Proteomes" id="UP000199111">
    <property type="component" value="Unassembled WGS sequence"/>
</dbReference>
<gene>
    <name evidence="2" type="ORF">SAMN05216275_106172</name>
</gene>
<keyword evidence="3" id="KW-1185">Reference proteome</keyword>
<reference evidence="3" key="1">
    <citation type="submission" date="2016-10" db="EMBL/GenBank/DDBJ databases">
        <authorList>
            <person name="Varghese N."/>
            <person name="Submissions S."/>
        </authorList>
    </citation>
    <scope>NUCLEOTIDE SEQUENCE [LARGE SCALE GENOMIC DNA]</scope>
    <source>
        <strain evidence="3">CGMCC 4.2126</strain>
    </source>
</reference>
<accession>A0A1I3NBA6</accession>
<sequence length="90" mass="9216">MPLRLAYEHLGCEHLGKRPLLLGRERGRTGAAPQEPPPSALDQAVDQATAEGVLRRSAVLPVSAAGTPRVLAEADGGSLAGLLRAEAGVG</sequence>
<feature type="region of interest" description="Disordered" evidence="1">
    <location>
        <begin position="18"/>
        <end position="41"/>
    </location>
</feature>
<protein>
    <submittedName>
        <fullName evidence="2">Uncharacterized protein</fullName>
    </submittedName>
</protein>
<organism evidence="2 3">
    <name type="scientific">Streptosporangium canum</name>
    <dbReference type="NCBI Taxonomy" id="324952"/>
    <lineage>
        <taxon>Bacteria</taxon>
        <taxon>Bacillati</taxon>
        <taxon>Actinomycetota</taxon>
        <taxon>Actinomycetes</taxon>
        <taxon>Streptosporangiales</taxon>
        <taxon>Streptosporangiaceae</taxon>
        <taxon>Streptosporangium</taxon>
    </lineage>
</organism>
<evidence type="ECO:0000256" key="1">
    <source>
        <dbReference type="SAM" id="MobiDB-lite"/>
    </source>
</evidence>
<evidence type="ECO:0000313" key="3">
    <source>
        <dbReference type="Proteomes" id="UP000199111"/>
    </source>
</evidence>
<dbReference type="AlphaFoldDB" id="A0A1I3NBA6"/>
<proteinExistence type="predicted"/>
<evidence type="ECO:0000313" key="2">
    <source>
        <dbReference type="EMBL" id="SFJ06502.1"/>
    </source>
</evidence>